<dbReference type="RefSeq" id="XP_022241391.1">
    <property type="nucleotide sequence ID" value="XM_022385683.1"/>
</dbReference>
<dbReference type="GeneID" id="106459231"/>
<protein>
    <submittedName>
        <fullName evidence="3">Plakophilin-4-like</fullName>
    </submittedName>
</protein>
<accession>A0ABM1SCN6</accession>
<name>A0ABM1SCN6_LIMPO</name>
<evidence type="ECO:0000313" key="3">
    <source>
        <dbReference type="RefSeq" id="XP_022241391.1"/>
    </source>
</evidence>
<gene>
    <name evidence="3" type="primary">LOC106459231</name>
</gene>
<sequence length="132" mass="15300">MPGEDPVIQVRPVIYSPALPPNQSAARIFQSIKEQEAQFEQLTRELEAERQSVATQLEIYKRQELEKYESGNLLSYGSTKDKETSYCWRPLFSESPVFRKDSEPDSRLTDSHLILLTERNLPKVCRFLPVKL</sequence>
<keyword evidence="2" id="KW-1185">Reference proteome</keyword>
<proteinExistence type="predicted"/>
<keyword evidence="1" id="KW-0175">Coiled coil</keyword>
<dbReference type="Proteomes" id="UP000694941">
    <property type="component" value="Unplaced"/>
</dbReference>
<evidence type="ECO:0000256" key="1">
    <source>
        <dbReference type="SAM" id="Coils"/>
    </source>
</evidence>
<reference evidence="3" key="1">
    <citation type="submission" date="2025-08" db="UniProtKB">
        <authorList>
            <consortium name="RefSeq"/>
        </authorList>
    </citation>
    <scope>IDENTIFICATION</scope>
    <source>
        <tissue evidence="3">Muscle</tissue>
    </source>
</reference>
<organism evidence="2 3">
    <name type="scientific">Limulus polyphemus</name>
    <name type="common">Atlantic horseshoe crab</name>
    <dbReference type="NCBI Taxonomy" id="6850"/>
    <lineage>
        <taxon>Eukaryota</taxon>
        <taxon>Metazoa</taxon>
        <taxon>Ecdysozoa</taxon>
        <taxon>Arthropoda</taxon>
        <taxon>Chelicerata</taxon>
        <taxon>Merostomata</taxon>
        <taxon>Xiphosura</taxon>
        <taxon>Limulidae</taxon>
        <taxon>Limulus</taxon>
    </lineage>
</organism>
<evidence type="ECO:0000313" key="2">
    <source>
        <dbReference type="Proteomes" id="UP000694941"/>
    </source>
</evidence>
<feature type="coiled-coil region" evidence="1">
    <location>
        <begin position="25"/>
        <end position="63"/>
    </location>
</feature>